<dbReference type="InterPro" id="IPR006710">
    <property type="entry name" value="Glyco_hydro_43"/>
</dbReference>
<accession>A0A7D4PXM5</accession>
<evidence type="ECO:0000313" key="7">
    <source>
        <dbReference type="Proteomes" id="UP000505355"/>
    </source>
</evidence>
<reference evidence="6 7" key="1">
    <citation type="submission" date="2020-05" db="EMBL/GenBank/DDBJ databases">
        <title>Mucilaginibacter mali sp. nov.</title>
        <authorList>
            <person name="Kim H.S."/>
            <person name="Lee K.C."/>
            <person name="Suh M.K."/>
            <person name="Kim J.-S."/>
            <person name="Han K.-I."/>
            <person name="Eom M.K."/>
            <person name="Shin Y.K."/>
            <person name="Lee J.-S."/>
        </authorList>
    </citation>
    <scope>NUCLEOTIDE SEQUENCE [LARGE SCALE GENOMIC DNA]</scope>
    <source>
        <strain evidence="6 7">G2-14</strain>
    </source>
</reference>
<gene>
    <name evidence="6" type="ORF">HQ865_23295</name>
</gene>
<dbReference type="Pfam" id="PF04616">
    <property type="entry name" value="Glyco_hydro_43"/>
    <property type="match status" value="1"/>
</dbReference>
<keyword evidence="5" id="KW-0732">Signal</keyword>
<evidence type="ECO:0000256" key="2">
    <source>
        <dbReference type="ARBA" id="ARBA00022801"/>
    </source>
</evidence>
<dbReference type="PANTHER" id="PTHR22925:SF3">
    <property type="entry name" value="GLYCOSYL HYDROLASE FAMILY PROTEIN 43"/>
    <property type="match status" value="1"/>
</dbReference>
<comment type="similarity">
    <text evidence="1 4">Belongs to the glycosyl hydrolase 43 family.</text>
</comment>
<dbReference type="CDD" id="cd18821">
    <property type="entry name" value="GH43_Pc3Gal43A-like"/>
    <property type="match status" value="1"/>
</dbReference>
<keyword evidence="7" id="KW-1185">Reference proteome</keyword>
<evidence type="ECO:0000313" key="6">
    <source>
        <dbReference type="EMBL" id="QKJ32563.1"/>
    </source>
</evidence>
<evidence type="ECO:0000256" key="5">
    <source>
        <dbReference type="SAM" id="SignalP"/>
    </source>
</evidence>
<dbReference type="EMBL" id="CP054139">
    <property type="protein sequence ID" value="QKJ32563.1"/>
    <property type="molecule type" value="Genomic_DNA"/>
</dbReference>
<proteinExistence type="inferred from homology"/>
<organism evidence="6 7">
    <name type="scientific">Mucilaginibacter mali</name>
    <dbReference type="NCBI Taxonomy" id="2740462"/>
    <lineage>
        <taxon>Bacteria</taxon>
        <taxon>Pseudomonadati</taxon>
        <taxon>Bacteroidota</taxon>
        <taxon>Sphingobacteriia</taxon>
        <taxon>Sphingobacteriales</taxon>
        <taxon>Sphingobacteriaceae</taxon>
        <taxon>Mucilaginibacter</taxon>
    </lineage>
</organism>
<evidence type="ECO:0000256" key="4">
    <source>
        <dbReference type="RuleBase" id="RU361187"/>
    </source>
</evidence>
<dbReference type="Proteomes" id="UP000505355">
    <property type="component" value="Chromosome"/>
</dbReference>
<protein>
    <submittedName>
        <fullName evidence="6">Family 43 glycosylhydrolase</fullName>
    </submittedName>
</protein>
<evidence type="ECO:0000256" key="3">
    <source>
        <dbReference type="ARBA" id="ARBA00023295"/>
    </source>
</evidence>
<keyword evidence="2 4" id="KW-0378">Hydrolase</keyword>
<dbReference type="AlphaFoldDB" id="A0A7D4PXM5"/>
<sequence length="471" mass="52854">MKNFSQSILTLLFLTLSGNAIAQKTGIASTIYSGVPWFDDRGQVVSAHAAGIIKDNGRYYLFGEKHSDTTNAFTGFNCYSSTDLSHWKFERIALPVQDSGRLGPNRVGERAKVMKCPKTGEYVMLMHTDDMGYKDQCIGYATASKITGPYTFRGPILFNGKPIRKWDMGTFQDTDGTGYLLLHSGEIYRLSDDYKSATEQVIKDMSPECESPAILKKGGIYFWLGSHRTSWERNDNFYLTATSLKGPWTARGLFAPEGSLTYNSQTTFVLPVETERDTIFMFMGDRWSYPRQASAATYVWQPLYIHGTSLYIPNYMDSWCLDTHWNMPPLQNLITGKSVLAGDKNAYAFTGNWQHNTSSNLANGSSDEKGAMLTVKFHGKRVVVYGPTGPTGGYAQISISNRRGKKILTATIDMYSLNQTKGIRFINPLLPEDDYTLTITVLGEHSKWSDKRRNDYGSKGNMVWIDQVLVN</sequence>
<dbReference type="InterPro" id="IPR023296">
    <property type="entry name" value="Glyco_hydro_beta-prop_sf"/>
</dbReference>
<evidence type="ECO:0000256" key="1">
    <source>
        <dbReference type="ARBA" id="ARBA00009865"/>
    </source>
</evidence>
<dbReference type="Gene3D" id="2.60.120.260">
    <property type="entry name" value="Galactose-binding domain-like"/>
    <property type="match status" value="1"/>
</dbReference>
<name>A0A7D4PXM5_9SPHI</name>
<feature type="signal peptide" evidence="5">
    <location>
        <begin position="1"/>
        <end position="22"/>
    </location>
</feature>
<dbReference type="KEGG" id="mmab:HQ865_23295"/>
<dbReference type="RefSeq" id="WP_173417212.1">
    <property type="nucleotide sequence ID" value="NZ_CP054139.1"/>
</dbReference>
<dbReference type="SUPFAM" id="SSF75005">
    <property type="entry name" value="Arabinanase/levansucrase/invertase"/>
    <property type="match status" value="1"/>
</dbReference>
<dbReference type="PANTHER" id="PTHR22925">
    <property type="entry name" value="GLYCOSYL HYDROLASE 43 FAMILY MEMBER"/>
    <property type="match status" value="1"/>
</dbReference>
<feature type="chain" id="PRO_5028836932" evidence="5">
    <location>
        <begin position="23"/>
        <end position="471"/>
    </location>
</feature>
<dbReference type="Gene3D" id="2.115.10.20">
    <property type="entry name" value="Glycosyl hydrolase domain, family 43"/>
    <property type="match status" value="1"/>
</dbReference>
<dbReference type="GO" id="GO:0005975">
    <property type="term" value="P:carbohydrate metabolic process"/>
    <property type="evidence" value="ECO:0007669"/>
    <property type="project" value="InterPro"/>
</dbReference>
<keyword evidence="3 4" id="KW-0326">Glycosidase</keyword>
<dbReference type="GO" id="GO:0004553">
    <property type="term" value="F:hydrolase activity, hydrolyzing O-glycosyl compounds"/>
    <property type="evidence" value="ECO:0007669"/>
    <property type="project" value="InterPro"/>
</dbReference>